<accession>A0A1W9S134</accession>
<organism evidence="1 2">
    <name type="scientific">Candidatus Coatesbacteria bacterium 4484_99</name>
    <dbReference type="NCBI Taxonomy" id="1970774"/>
    <lineage>
        <taxon>Bacteria</taxon>
        <taxon>Candidatus Coatesiibacteriota</taxon>
    </lineage>
</organism>
<reference evidence="2" key="1">
    <citation type="submission" date="2017-03" db="EMBL/GenBank/DDBJ databases">
        <title>Novel pathways for hydrocarbon cycling and metabolic interdependencies in hydrothermal sediment communities.</title>
        <authorList>
            <person name="Dombrowski N."/>
            <person name="Seitz K."/>
            <person name="Teske A."/>
            <person name="Baker B."/>
        </authorList>
    </citation>
    <scope>NUCLEOTIDE SEQUENCE [LARGE SCALE GENOMIC DNA]</scope>
</reference>
<dbReference type="AlphaFoldDB" id="A0A1W9S134"/>
<protein>
    <submittedName>
        <fullName evidence="1">Uncharacterized protein</fullName>
    </submittedName>
</protein>
<evidence type="ECO:0000313" key="2">
    <source>
        <dbReference type="Proteomes" id="UP000192611"/>
    </source>
</evidence>
<evidence type="ECO:0000313" key="1">
    <source>
        <dbReference type="EMBL" id="OQX90395.1"/>
    </source>
</evidence>
<dbReference type="Gene3D" id="3.20.20.80">
    <property type="entry name" value="Glycosidases"/>
    <property type="match status" value="1"/>
</dbReference>
<name>A0A1W9S134_9BACT</name>
<gene>
    <name evidence="1" type="ORF">B6D57_03390</name>
</gene>
<sequence length="625" mass="72771">MWFTTILVLVFLTIDCSSKPSYNPLLYYGDTFNRHQIRVEPLKDEFLRYEVVEIRLFLPLTYLESAGRMKIQGRVTRNGEPVLNTLQSDKFKFRFSPREACFIGRWSPPWNPDIGEYTAVLEVEMLGEKNRYLIPFRIGARKPPDTINKPFCVVTLETDTRYSGLRFQHPNYRLGDWRGLVNWARFMGADAIMYLTGMTKAMYNPTPKKPFRQYNIDFALELGEEAHKQGLKFGAWIGAYLPYGKTQPYIGYNFARNLVNGEMYYTLNFSLLDKKRFDDIVKLVKFLDSRPEVDYIGLDYMRTGAGGYELVDEFVRDLYLDVPQDFWRRGKESRMYWLTAKIGVRENYWELWRWWRARKVALIFNSIKEQSGTTKPMWVFTLGWECGHQHGQDILMFNDAGADFVMLMLYEATRNEFDGMMVDLPPYFESGMANIIIGNSVDAHLLDNKYRPYQIEPEEWYRRTIEALDKIYDSKIMEGVFMHDLDRLLSGRGGDYAVMEYAVVVGSAFTELRERYGVLPVTIEAVGFDTGEGMNIKVNIKNISNKTIENAEIKLLLTPSITPLRASDCEITLKPDEERKVVLPFNITGDRYRAIVGVMMTWGDRAEERAFTFLPLQIKKPKKGD</sequence>
<dbReference type="Proteomes" id="UP000192611">
    <property type="component" value="Unassembled WGS sequence"/>
</dbReference>
<proteinExistence type="predicted"/>
<dbReference type="EMBL" id="NATQ01000059">
    <property type="protein sequence ID" value="OQX90395.1"/>
    <property type="molecule type" value="Genomic_DNA"/>
</dbReference>
<comment type="caution">
    <text evidence="1">The sequence shown here is derived from an EMBL/GenBank/DDBJ whole genome shotgun (WGS) entry which is preliminary data.</text>
</comment>